<protein>
    <submittedName>
        <fullName evidence="1">Uncharacterized protein</fullName>
    </submittedName>
</protein>
<dbReference type="OMA" id="QADTINW"/>
<gene>
    <name evidence="1" type="ORF">AK812_SmicGene7207</name>
</gene>
<evidence type="ECO:0000313" key="1">
    <source>
        <dbReference type="EMBL" id="OLQ09213.1"/>
    </source>
</evidence>
<keyword evidence="2" id="KW-1185">Reference proteome</keyword>
<dbReference type="Proteomes" id="UP000186817">
    <property type="component" value="Unassembled WGS sequence"/>
</dbReference>
<organism evidence="1 2">
    <name type="scientific">Symbiodinium microadriaticum</name>
    <name type="common">Dinoflagellate</name>
    <name type="synonym">Zooxanthella microadriatica</name>
    <dbReference type="NCBI Taxonomy" id="2951"/>
    <lineage>
        <taxon>Eukaryota</taxon>
        <taxon>Sar</taxon>
        <taxon>Alveolata</taxon>
        <taxon>Dinophyceae</taxon>
        <taxon>Suessiales</taxon>
        <taxon>Symbiodiniaceae</taxon>
        <taxon>Symbiodinium</taxon>
    </lineage>
</organism>
<sequence>MNAMDMLISDSEDEAEVANVKVIWPKAPSLQEWAELVPAEGSPDTPRQPLRGQVRQITPEVVQDETDVSLFKVEGKDKSWFLQKGAVTFERPGSARFRLDVTFTGGPRSRFGDDYAELSRAEQADTINWLVALGVVRHDAVLTGYKDCKTTGFYFIFHLNYRRAHWRIIACPHNAEIEDFSGKRFTSDPQEDQQFELEAYEGQTLSVEFADGELFICERDQRRALGVWAFDDGSARLPDVEYFPAVLTSNCPTSFTAHVVGSGAEGGG</sequence>
<dbReference type="OrthoDB" id="425545at2759"/>
<dbReference type="EMBL" id="LSRX01000102">
    <property type="protein sequence ID" value="OLQ09213.1"/>
    <property type="molecule type" value="Genomic_DNA"/>
</dbReference>
<dbReference type="AlphaFoldDB" id="A0A1Q9EP63"/>
<reference evidence="1 2" key="1">
    <citation type="submission" date="2016-02" db="EMBL/GenBank/DDBJ databases">
        <title>Genome analysis of coral dinoflagellate symbionts highlights evolutionary adaptations to a symbiotic lifestyle.</title>
        <authorList>
            <person name="Aranda M."/>
            <person name="Li Y."/>
            <person name="Liew Y.J."/>
            <person name="Baumgarten S."/>
            <person name="Simakov O."/>
            <person name="Wilson M."/>
            <person name="Piel J."/>
            <person name="Ashoor H."/>
            <person name="Bougouffa S."/>
            <person name="Bajic V.B."/>
            <person name="Ryu T."/>
            <person name="Ravasi T."/>
            <person name="Bayer T."/>
            <person name="Micklem G."/>
            <person name="Kim H."/>
            <person name="Bhak J."/>
            <person name="Lajeunesse T.C."/>
            <person name="Voolstra C.R."/>
        </authorList>
    </citation>
    <scope>NUCLEOTIDE SEQUENCE [LARGE SCALE GENOMIC DNA]</scope>
    <source>
        <strain evidence="1 2">CCMP2467</strain>
    </source>
</reference>
<evidence type="ECO:0000313" key="2">
    <source>
        <dbReference type="Proteomes" id="UP000186817"/>
    </source>
</evidence>
<name>A0A1Q9EP63_SYMMI</name>
<accession>A0A1Q9EP63</accession>
<proteinExistence type="predicted"/>
<comment type="caution">
    <text evidence="1">The sequence shown here is derived from an EMBL/GenBank/DDBJ whole genome shotgun (WGS) entry which is preliminary data.</text>
</comment>